<gene>
    <name evidence="1" type="ORF">LSINAPIS_LOCUS2051</name>
</gene>
<evidence type="ECO:0000313" key="2">
    <source>
        <dbReference type="Proteomes" id="UP000324832"/>
    </source>
</evidence>
<protein>
    <submittedName>
        <fullName evidence="1">Uncharacterized protein</fullName>
    </submittedName>
</protein>
<reference evidence="1 2" key="1">
    <citation type="submission" date="2017-07" db="EMBL/GenBank/DDBJ databases">
        <authorList>
            <person name="Talla V."/>
            <person name="Backstrom N."/>
        </authorList>
    </citation>
    <scope>NUCLEOTIDE SEQUENCE [LARGE SCALE GENOMIC DNA]</scope>
</reference>
<dbReference type="Proteomes" id="UP000324832">
    <property type="component" value="Unassembled WGS sequence"/>
</dbReference>
<organism evidence="1 2">
    <name type="scientific">Leptidea sinapis</name>
    <dbReference type="NCBI Taxonomy" id="189913"/>
    <lineage>
        <taxon>Eukaryota</taxon>
        <taxon>Metazoa</taxon>
        <taxon>Ecdysozoa</taxon>
        <taxon>Arthropoda</taxon>
        <taxon>Hexapoda</taxon>
        <taxon>Insecta</taxon>
        <taxon>Pterygota</taxon>
        <taxon>Neoptera</taxon>
        <taxon>Endopterygota</taxon>
        <taxon>Lepidoptera</taxon>
        <taxon>Glossata</taxon>
        <taxon>Ditrysia</taxon>
        <taxon>Papilionoidea</taxon>
        <taxon>Pieridae</taxon>
        <taxon>Dismorphiinae</taxon>
        <taxon>Leptidea</taxon>
    </lineage>
</organism>
<evidence type="ECO:0000313" key="1">
    <source>
        <dbReference type="EMBL" id="VVC88767.1"/>
    </source>
</evidence>
<keyword evidence="2" id="KW-1185">Reference proteome</keyword>
<sequence length="61" mass="6445">MHVCDSVVGGTSSWLINSAVLTDSPIQIKYLIHLSRSFPCCAPVTAPAEACVVMISKGPNQ</sequence>
<proteinExistence type="predicted"/>
<name>A0A5E4PV28_9NEOP</name>
<dbReference type="EMBL" id="FZQP02000382">
    <property type="protein sequence ID" value="VVC88767.1"/>
    <property type="molecule type" value="Genomic_DNA"/>
</dbReference>
<accession>A0A5E4PV28</accession>
<dbReference type="AlphaFoldDB" id="A0A5E4PV28"/>